<evidence type="ECO:0000256" key="1">
    <source>
        <dbReference type="SAM" id="MobiDB-lite"/>
    </source>
</evidence>
<feature type="region of interest" description="Disordered" evidence="1">
    <location>
        <begin position="40"/>
        <end position="63"/>
    </location>
</feature>
<keyword evidence="3" id="KW-1185">Reference proteome</keyword>
<proteinExistence type="predicted"/>
<dbReference type="EMBL" id="ML735057">
    <property type="protein sequence ID" value="KAB8199933.1"/>
    <property type="molecule type" value="Genomic_DNA"/>
</dbReference>
<sequence>MGVHSQPTLAPCRITWHRYNQPVRPWSHWTFSVSSRGQVRAGPLTLKRSKRPKKSPLQPHRAQQLRVRRDHVNFESKIARAILAVQQKGPAIYLSMLPSQTIFLYHHVRCANYGAQLAQLLGALPNKLPVIRRIAYLIHSSRATLSTMIPMPSNMPMMASRLPVQQLCQAMTVL</sequence>
<accession>A0A5N6D6M2</accession>
<gene>
    <name evidence="2" type="ORF">BDV34DRAFT_26438</name>
</gene>
<name>A0A5N6D6M2_ASPPA</name>
<dbReference type="AlphaFoldDB" id="A0A5N6D6M2"/>
<dbReference type="VEuPathDB" id="FungiDB:BDV34DRAFT_26438"/>
<reference evidence="2 3" key="1">
    <citation type="submission" date="2019-04" db="EMBL/GenBank/DDBJ databases">
        <title>Fungal friends and foes A comparative genomics study of 23 Aspergillus species from section Flavi.</title>
        <authorList>
            <consortium name="DOE Joint Genome Institute"/>
            <person name="Kjaerbolling I."/>
            <person name="Vesth T.C."/>
            <person name="Frisvad J.C."/>
            <person name="Nybo J.L."/>
            <person name="Theobald S."/>
            <person name="Kildgaard S."/>
            <person name="Petersen T.I."/>
            <person name="Kuo A."/>
            <person name="Sato A."/>
            <person name="Lyhne E.K."/>
            <person name="Kogle M.E."/>
            <person name="Wiebenga A."/>
            <person name="Kun R.S."/>
            <person name="Lubbers R.J."/>
            <person name="Makela M.R."/>
            <person name="Barry K."/>
            <person name="Chovatia M."/>
            <person name="Clum A."/>
            <person name="Daum C."/>
            <person name="Haridas S."/>
            <person name="He G."/>
            <person name="LaButti K."/>
            <person name="Lipzen A."/>
            <person name="Mondo S."/>
            <person name="Pangilinan J."/>
            <person name="Riley R."/>
            <person name="Salamov A."/>
            <person name="Simmons B.A."/>
            <person name="Magnuson J.K."/>
            <person name="Henrissat B."/>
            <person name="Mortensen U.H."/>
            <person name="Larsen T.O."/>
            <person name="De vries R.P."/>
            <person name="Grigoriev I.V."/>
            <person name="Machida M."/>
            <person name="Baker S.E."/>
            <person name="Andersen M.R."/>
        </authorList>
    </citation>
    <scope>NUCLEOTIDE SEQUENCE [LARGE SCALE GENOMIC DNA]</scope>
    <source>
        <strain evidence="2 3">CBS 117618</strain>
    </source>
</reference>
<protein>
    <submittedName>
        <fullName evidence="2">Uncharacterized protein</fullName>
    </submittedName>
</protein>
<evidence type="ECO:0000313" key="2">
    <source>
        <dbReference type="EMBL" id="KAB8199933.1"/>
    </source>
</evidence>
<dbReference type="Proteomes" id="UP000326532">
    <property type="component" value="Unassembled WGS sequence"/>
</dbReference>
<evidence type="ECO:0000313" key="3">
    <source>
        <dbReference type="Proteomes" id="UP000326532"/>
    </source>
</evidence>
<organism evidence="2 3">
    <name type="scientific">Aspergillus parasiticus</name>
    <dbReference type="NCBI Taxonomy" id="5067"/>
    <lineage>
        <taxon>Eukaryota</taxon>
        <taxon>Fungi</taxon>
        <taxon>Dikarya</taxon>
        <taxon>Ascomycota</taxon>
        <taxon>Pezizomycotina</taxon>
        <taxon>Eurotiomycetes</taxon>
        <taxon>Eurotiomycetidae</taxon>
        <taxon>Eurotiales</taxon>
        <taxon>Aspergillaceae</taxon>
        <taxon>Aspergillus</taxon>
        <taxon>Aspergillus subgen. Circumdati</taxon>
    </lineage>
</organism>